<dbReference type="EMBL" id="JALBUT010000010">
    <property type="protein sequence ID" value="MDX8416162.1"/>
    <property type="molecule type" value="Genomic_DNA"/>
</dbReference>
<accession>A0ABU4WHX4</accession>
<dbReference type="Proteomes" id="UP001275932">
    <property type="component" value="Unassembled WGS sequence"/>
</dbReference>
<dbReference type="InterPro" id="IPR027417">
    <property type="entry name" value="P-loop_NTPase"/>
</dbReference>
<dbReference type="RefSeq" id="WP_370397616.1">
    <property type="nucleotide sequence ID" value="NZ_JALBUT010000010.1"/>
</dbReference>
<reference evidence="2 3" key="1">
    <citation type="submission" date="2022-03" db="EMBL/GenBank/DDBJ databases">
        <title>Novel taxa within the pig intestine.</title>
        <authorList>
            <person name="Wylensek D."/>
            <person name="Bishof K."/>
            <person name="Afrizal A."/>
            <person name="Clavel T."/>
        </authorList>
    </citation>
    <scope>NUCLEOTIDE SEQUENCE [LARGE SCALE GENOMIC DNA]</scope>
    <source>
        <strain evidence="2 3">CLA-KB-P66</strain>
    </source>
</reference>
<name>A0ABU4WHX4_9BACT</name>
<sequence length="662" mass="75882">MRKQNSYYSADIKDFLRQTTEEILGIICSNSENSNLEQQQTNAWCIQIDILKKQFANFSTGRIIFEYIIPRIGKRIDVVFLHSNIVFLLEFKCGDTEYRAAAVDQVYDYALDLRNFQKESENRLLVPIMIPTKAHHITCEISVHEKIISPLKCNENNIGEVICKISSMFSEPELDCLAWENSEYYPTPTIVESAQALYAGHSVQEITRNDAGAINLSLTSNRIEEIIEFSKQNAKKSICFVTGVPGAGKTLVGLNLAIKRSDAKEGEHAVFLSGNFPLVRVLQEALARDSIANAKINNIKVKKSDALRKTAAFIQIIHKYRDSFVNNDIVPPERVVIFDEAQRAWTHDMIKKFMHTKKCVPNFEYSEPEFLISTMNRHEGWAVIICLVGGGQEINTGEAGLPEWLDSIKRSFPNWDVYVSPKLNDSEYSRNRTLSELYAGLNVHEEEFLHLSTSVRSFRTPYLAALIKSILDMDIQNAKILYNKIKDRYPIFLTRNLKEAKEWIKSKCHGTTRYGLLASSGALRLKHEGIFVKNEIDVANWFLNSKDDVRSSYYLEDVVTEFDIQGLEVDYSIVAWDADFRFNDGEWTYNNFKGNKWQKIVSNDAKLYLKNAYRVLLTRARQGMAIFVPYGDDNDATRKPSYYDETFKYLRSIFCDAPKGAR</sequence>
<proteinExistence type="predicted"/>
<gene>
    <name evidence="2" type="ORF">MOX91_08265</name>
</gene>
<dbReference type="Pfam" id="PF09848">
    <property type="entry name" value="SLFN-g3_helicase"/>
    <property type="match status" value="1"/>
</dbReference>
<organism evidence="2 3">
    <name type="scientific">Intestinicryptomonas porci</name>
    <dbReference type="NCBI Taxonomy" id="2926320"/>
    <lineage>
        <taxon>Bacteria</taxon>
        <taxon>Pseudomonadati</taxon>
        <taxon>Verrucomicrobiota</taxon>
        <taxon>Opitutia</taxon>
        <taxon>Opitutales</taxon>
        <taxon>Intestinicryptomonaceae</taxon>
        <taxon>Intestinicryptomonas</taxon>
    </lineage>
</organism>
<feature type="domain" description="Schlafen group 3-like DNA/RNA helicase" evidence="1">
    <location>
        <begin position="236"/>
        <end position="629"/>
    </location>
</feature>
<dbReference type="SUPFAM" id="SSF52540">
    <property type="entry name" value="P-loop containing nucleoside triphosphate hydrolases"/>
    <property type="match status" value="1"/>
</dbReference>
<dbReference type="InterPro" id="IPR018647">
    <property type="entry name" value="SLFN_3-like_DNA/RNA_helicase"/>
</dbReference>
<keyword evidence="3" id="KW-1185">Reference proteome</keyword>
<comment type="caution">
    <text evidence="2">The sequence shown here is derived from an EMBL/GenBank/DDBJ whole genome shotgun (WGS) entry which is preliminary data.</text>
</comment>
<evidence type="ECO:0000313" key="2">
    <source>
        <dbReference type="EMBL" id="MDX8416162.1"/>
    </source>
</evidence>
<evidence type="ECO:0000313" key="3">
    <source>
        <dbReference type="Proteomes" id="UP001275932"/>
    </source>
</evidence>
<dbReference type="Gene3D" id="3.40.50.300">
    <property type="entry name" value="P-loop containing nucleotide triphosphate hydrolases"/>
    <property type="match status" value="1"/>
</dbReference>
<evidence type="ECO:0000259" key="1">
    <source>
        <dbReference type="Pfam" id="PF09848"/>
    </source>
</evidence>
<protein>
    <submittedName>
        <fullName evidence="2">DUF2075 domain-containing protein</fullName>
    </submittedName>
</protein>